<accession>A0A450RYX2</accession>
<evidence type="ECO:0008006" key="2">
    <source>
        <dbReference type="Google" id="ProtNLM"/>
    </source>
</evidence>
<evidence type="ECO:0000313" key="1">
    <source>
        <dbReference type="EMBL" id="VFJ44467.1"/>
    </source>
</evidence>
<organism evidence="1">
    <name type="scientific">Candidatus Kentrum sp. DK</name>
    <dbReference type="NCBI Taxonomy" id="2126562"/>
    <lineage>
        <taxon>Bacteria</taxon>
        <taxon>Pseudomonadati</taxon>
        <taxon>Pseudomonadota</taxon>
        <taxon>Gammaproteobacteria</taxon>
        <taxon>Candidatus Kentrum</taxon>
    </lineage>
</organism>
<name>A0A450RYX2_9GAMM</name>
<proteinExistence type="predicted"/>
<sequence length="82" mass="10096">MSTPRKHHYLSQFYLEGLKIEPRTGKMPIFGRSKKAEFERINQRFETQDVYETTIQWILRMKNLTIRQSKHCFHRLKQNRRS</sequence>
<gene>
    <name evidence="1" type="ORF">BECKDK2373C_GA0170839_100821</name>
</gene>
<dbReference type="EMBL" id="CAADEY010000008">
    <property type="protein sequence ID" value="VFJ44467.1"/>
    <property type="molecule type" value="Genomic_DNA"/>
</dbReference>
<protein>
    <recommendedName>
        <fullName evidence="2">DUF4238 domain-containing protein</fullName>
    </recommendedName>
</protein>
<dbReference type="AlphaFoldDB" id="A0A450RYX2"/>
<reference evidence="1" key="1">
    <citation type="submission" date="2019-02" db="EMBL/GenBank/DDBJ databases">
        <authorList>
            <person name="Gruber-Vodicka R. H."/>
            <person name="Seah K. B. B."/>
        </authorList>
    </citation>
    <scope>NUCLEOTIDE SEQUENCE</scope>
    <source>
        <strain evidence="1">BECK_DK161</strain>
    </source>
</reference>